<dbReference type="EMBL" id="CAJNNW010031941">
    <property type="protein sequence ID" value="CAE8710104.1"/>
    <property type="molecule type" value="Genomic_DNA"/>
</dbReference>
<feature type="non-terminal residue" evidence="1">
    <location>
        <position position="131"/>
    </location>
</feature>
<protein>
    <submittedName>
        <fullName evidence="1">Uncharacterized protein</fullName>
    </submittedName>
</protein>
<reference evidence="1" key="1">
    <citation type="submission" date="2021-02" db="EMBL/GenBank/DDBJ databases">
        <authorList>
            <person name="Dougan E. K."/>
            <person name="Rhodes N."/>
            <person name="Thang M."/>
            <person name="Chan C."/>
        </authorList>
    </citation>
    <scope>NUCLEOTIDE SEQUENCE</scope>
</reference>
<organism evidence="1 2">
    <name type="scientific">Polarella glacialis</name>
    <name type="common">Dinoflagellate</name>
    <dbReference type="NCBI Taxonomy" id="89957"/>
    <lineage>
        <taxon>Eukaryota</taxon>
        <taxon>Sar</taxon>
        <taxon>Alveolata</taxon>
        <taxon>Dinophyceae</taxon>
        <taxon>Suessiales</taxon>
        <taxon>Suessiaceae</taxon>
        <taxon>Polarella</taxon>
    </lineage>
</organism>
<proteinExistence type="predicted"/>
<sequence>PFLASQGPGAPSSPRLLVSATLSAPSSPRLVVSATLSGAPRGVNGVNGVLRTYSAPTSRVQGSAPPPTLLHAAAAASAAAAAMTLSSAASTSAHAGEGAQVGTAKAAAAAHSLQRLDDARFRAQADFWAGI</sequence>
<evidence type="ECO:0000313" key="1">
    <source>
        <dbReference type="EMBL" id="CAE8710104.1"/>
    </source>
</evidence>
<dbReference type="AlphaFoldDB" id="A0A813KLG8"/>
<dbReference type="Proteomes" id="UP000626109">
    <property type="component" value="Unassembled WGS sequence"/>
</dbReference>
<name>A0A813KLG8_POLGL</name>
<evidence type="ECO:0000313" key="2">
    <source>
        <dbReference type="Proteomes" id="UP000626109"/>
    </source>
</evidence>
<gene>
    <name evidence="1" type="ORF">PGLA2088_LOCUS35792</name>
</gene>
<comment type="caution">
    <text evidence="1">The sequence shown here is derived from an EMBL/GenBank/DDBJ whole genome shotgun (WGS) entry which is preliminary data.</text>
</comment>
<accession>A0A813KLG8</accession>